<comment type="caution">
    <text evidence="1">The sequence shown here is derived from an EMBL/GenBank/DDBJ whole genome shotgun (WGS) entry which is preliminary data.</text>
</comment>
<name>A0A371FAV4_MUCPR</name>
<dbReference type="Proteomes" id="UP000257109">
    <property type="component" value="Unassembled WGS sequence"/>
</dbReference>
<reference evidence="1" key="1">
    <citation type="submission" date="2018-05" db="EMBL/GenBank/DDBJ databases">
        <title>Draft genome of Mucuna pruriens seed.</title>
        <authorList>
            <person name="Nnadi N.E."/>
            <person name="Vos R."/>
            <person name="Hasami M.H."/>
            <person name="Devisetty U.K."/>
            <person name="Aguiy J.C."/>
        </authorList>
    </citation>
    <scope>NUCLEOTIDE SEQUENCE [LARGE SCALE GENOMIC DNA]</scope>
    <source>
        <strain evidence="1">JCA_2017</strain>
    </source>
</reference>
<dbReference type="OrthoDB" id="786383at2759"/>
<feature type="non-terminal residue" evidence="1">
    <location>
        <position position="1"/>
    </location>
</feature>
<gene>
    <name evidence="1" type="ORF">CR513_44875</name>
</gene>
<organism evidence="1 2">
    <name type="scientific">Mucuna pruriens</name>
    <name type="common">Velvet bean</name>
    <name type="synonym">Dolichos pruriens</name>
    <dbReference type="NCBI Taxonomy" id="157652"/>
    <lineage>
        <taxon>Eukaryota</taxon>
        <taxon>Viridiplantae</taxon>
        <taxon>Streptophyta</taxon>
        <taxon>Embryophyta</taxon>
        <taxon>Tracheophyta</taxon>
        <taxon>Spermatophyta</taxon>
        <taxon>Magnoliopsida</taxon>
        <taxon>eudicotyledons</taxon>
        <taxon>Gunneridae</taxon>
        <taxon>Pentapetalae</taxon>
        <taxon>rosids</taxon>
        <taxon>fabids</taxon>
        <taxon>Fabales</taxon>
        <taxon>Fabaceae</taxon>
        <taxon>Papilionoideae</taxon>
        <taxon>50 kb inversion clade</taxon>
        <taxon>NPAAA clade</taxon>
        <taxon>indigoferoid/millettioid clade</taxon>
        <taxon>Phaseoleae</taxon>
        <taxon>Mucuna</taxon>
    </lineage>
</organism>
<dbReference type="AlphaFoldDB" id="A0A371FAV4"/>
<accession>A0A371FAV4</accession>
<dbReference type="EMBL" id="QJKJ01009885">
    <property type="protein sequence ID" value="RDX75263.1"/>
    <property type="molecule type" value="Genomic_DNA"/>
</dbReference>
<proteinExistence type="predicted"/>
<sequence>MNRHSVPVCLLRHPVFGNTPSWTGDIEPFHSFMTRFSSISTRIYNLNPEVTLHSMLMTLKSRSFFDSLCKLPPTEMDDLRTRASSYMQIEVMAEFRDNIRTEN</sequence>
<evidence type="ECO:0000313" key="1">
    <source>
        <dbReference type="EMBL" id="RDX75263.1"/>
    </source>
</evidence>
<evidence type="ECO:0000313" key="2">
    <source>
        <dbReference type="Proteomes" id="UP000257109"/>
    </source>
</evidence>
<keyword evidence="2" id="KW-1185">Reference proteome</keyword>
<protein>
    <submittedName>
        <fullName evidence="1">Uncharacterized protein</fullName>
    </submittedName>
</protein>